<accession>A0ABR1JFJ6</accession>
<dbReference type="InterPro" id="IPR007867">
    <property type="entry name" value="GMC_OxRtase_C"/>
</dbReference>
<dbReference type="SUPFAM" id="SSF51905">
    <property type="entry name" value="FAD/NAD(P)-binding domain"/>
    <property type="match status" value="1"/>
</dbReference>
<dbReference type="InterPro" id="IPR012132">
    <property type="entry name" value="GMC_OxRdtase"/>
</dbReference>
<sequence length="493" mass="53953">MFYTRGSSEDFDRFAEVTGDEGWNWDNLLPYFLKVRTSILLMTKFVHSRLFQSEKWVPPADNHNTTGEFNPKFHNTKGMVGVSLPGFKQSLDDKVIAAGQQLGDIFEFNEDQNDGNNLGLTWNTATIDRSNRSSSAVAYLSPPAASRSNLHVLLNARVSRVLSENGDRSFRSVEYVQDLNGPFFYANATKELILSTGVFGTPQILLNSGIGNGSYLESIGIKPLVDLPSVGQNLTDHPSTGSSWYVNSSLTWDSLNRNQTAMDEAFEEWATQQAGPLVDTIGNHLVFFRLNESTLEEVGSDPSPGPNSPHLELIIANGLFNPNPPPTGNFMSILINLLSVESRGSFILNDTDRSPFASPIIDPQFLHAEFDRIALREGIRTAFRFINAPAFDGYVLGFGGDLLNGTLTDELIDKYISLNTATGHHPIGTASMSPKNSGWGVVDPDLRVKGTTGLRIVDASILPYLTSGHPMSAIYAIAERAADLIKADASCAW</sequence>
<comment type="similarity">
    <text evidence="2">Belongs to the GMC oxidoreductase family.</text>
</comment>
<protein>
    <submittedName>
        <fullName evidence="7">Uncharacterized protein</fullName>
    </submittedName>
</protein>
<evidence type="ECO:0000256" key="1">
    <source>
        <dbReference type="ARBA" id="ARBA00001974"/>
    </source>
</evidence>
<dbReference type="PANTHER" id="PTHR11552:SF147">
    <property type="entry name" value="CHOLINE DEHYDROGENASE, MITOCHONDRIAL"/>
    <property type="match status" value="1"/>
</dbReference>
<keyword evidence="8" id="KW-1185">Reference proteome</keyword>
<proteinExistence type="inferred from homology"/>
<comment type="caution">
    <text evidence="7">The sequence shown here is derived from an EMBL/GenBank/DDBJ whole genome shotgun (WGS) entry which is preliminary data.</text>
</comment>
<evidence type="ECO:0000259" key="5">
    <source>
        <dbReference type="Pfam" id="PF00732"/>
    </source>
</evidence>
<dbReference type="Proteomes" id="UP001498398">
    <property type="component" value="Unassembled WGS sequence"/>
</dbReference>
<name>A0ABR1JFJ6_9AGAR</name>
<dbReference type="SUPFAM" id="SSF54373">
    <property type="entry name" value="FAD-linked reductases, C-terminal domain"/>
    <property type="match status" value="1"/>
</dbReference>
<feature type="domain" description="Glucose-methanol-choline oxidoreductase N-terminal" evidence="5">
    <location>
        <begin position="1"/>
        <end position="238"/>
    </location>
</feature>
<dbReference type="InterPro" id="IPR036188">
    <property type="entry name" value="FAD/NAD-bd_sf"/>
</dbReference>
<dbReference type="EMBL" id="JBANRG010000019">
    <property type="protein sequence ID" value="KAK7457809.1"/>
    <property type="molecule type" value="Genomic_DNA"/>
</dbReference>
<evidence type="ECO:0000313" key="7">
    <source>
        <dbReference type="EMBL" id="KAK7457809.1"/>
    </source>
</evidence>
<dbReference type="Gene3D" id="3.50.50.60">
    <property type="entry name" value="FAD/NAD(P)-binding domain"/>
    <property type="match status" value="1"/>
</dbReference>
<evidence type="ECO:0000259" key="6">
    <source>
        <dbReference type="Pfam" id="PF05199"/>
    </source>
</evidence>
<evidence type="ECO:0000256" key="3">
    <source>
        <dbReference type="ARBA" id="ARBA00022630"/>
    </source>
</evidence>
<comment type="cofactor">
    <cofactor evidence="1">
        <name>FAD</name>
        <dbReference type="ChEBI" id="CHEBI:57692"/>
    </cofactor>
</comment>
<dbReference type="Gene3D" id="3.30.560.10">
    <property type="entry name" value="Glucose Oxidase, domain 3"/>
    <property type="match status" value="1"/>
</dbReference>
<dbReference type="PANTHER" id="PTHR11552">
    <property type="entry name" value="GLUCOSE-METHANOL-CHOLINE GMC OXIDOREDUCTASE"/>
    <property type="match status" value="1"/>
</dbReference>
<reference evidence="7 8" key="1">
    <citation type="submission" date="2024-01" db="EMBL/GenBank/DDBJ databases">
        <title>A draft genome for the cacao thread blight pathogen Marasmiellus scandens.</title>
        <authorList>
            <person name="Baruah I.K."/>
            <person name="Leung J."/>
            <person name="Bukari Y."/>
            <person name="Amoako-Attah I."/>
            <person name="Meinhardt L.W."/>
            <person name="Bailey B.A."/>
            <person name="Cohen S.P."/>
        </authorList>
    </citation>
    <scope>NUCLEOTIDE SEQUENCE [LARGE SCALE GENOMIC DNA]</scope>
    <source>
        <strain evidence="7 8">GH-19</strain>
    </source>
</reference>
<dbReference type="InterPro" id="IPR000172">
    <property type="entry name" value="GMC_OxRdtase_N"/>
</dbReference>
<dbReference type="PIRSF" id="PIRSF000137">
    <property type="entry name" value="Alcohol_oxidase"/>
    <property type="match status" value="1"/>
</dbReference>
<keyword evidence="3" id="KW-0285">Flavoprotein</keyword>
<evidence type="ECO:0000313" key="8">
    <source>
        <dbReference type="Proteomes" id="UP001498398"/>
    </source>
</evidence>
<evidence type="ECO:0000256" key="2">
    <source>
        <dbReference type="ARBA" id="ARBA00010790"/>
    </source>
</evidence>
<feature type="domain" description="Glucose-methanol-choline oxidoreductase C-terminal" evidence="6">
    <location>
        <begin position="341"/>
        <end position="478"/>
    </location>
</feature>
<organism evidence="7 8">
    <name type="scientific">Marasmiellus scandens</name>
    <dbReference type="NCBI Taxonomy" id="2682957"/>
    <lineage>
        <taxon>Eukaryota</taxon>
        <taxon>Fungi</taxon>
        <taxon>Dikarya</taxon>
        <taxon>Basidiomycota</taxon>
        <taxon>Agaricomycotina</taxon>
        <taxon>Agaricomycetes</taxon>
        <taxon>Agaricomycetidae</taxon>
        <taxon>Agaricales</taxon>
        <taxon>Marasmiineae</taxon>
        <taxon>Omphalotaceae</taxon>
        <taxon>Marasmiellus</taxon>
    </lineage>
</organism>
<dbReference type="Pfam" id="PF00732">
    <property type="entry name" value="GMC_oxred_N"/>
    <property type="match status" value="1"/>
</dbReference>
<gene>
    <name evidence="7" type="ORF">VKT23_010151</name>
</gene>
<dbReference type="Pfam" id="PF05199">
    <property type="entry name" value="GMC_oxred_C"/>
    <property type="match status" value="1"/>
</dbReference>
<keyword evidence="4" id="KW-0274">FAD</keyword>
<evidence type="ECO:0000256" key="4">
    <source>
        <dbReference type="ARBA" id="ARBA00022827"/>
    </source>
</evidence>